<dbReference type="PANTHER" id="PTHR35400">
    <property type="entry name" value="SLR1083 PROTEIN"/>
    <property type="match status" value="1"/>
</dbReference>
<gene>
    <name evidence="1" type="ORF">ACEZDG_24815</name>
</gene>
<dbReference type="Proteomes" id="UP001592582">
    <property type="component" value="Unassembled WGS sequence"/>
</dbReference>
<evidence type="ECO:0000313" key="2">
    <source>
        <dbReference type="Proteomes" id="UP001592582"/>
    </source>
</evidence>
<dbReference type="InterPro" id="IPR008538">
    <property type="entry name" value="Uma2"/>
</dbReference>
<evidence type="ECO:0000313" key="1">
    <source>
        <dbReference type="EMBL" id="MFC1412497.1"/>
    </source>
</evidence>
<name>A0ABV6VFI7_9ACTN</name>
<reference evidence="1 2" key="1">
    <citation type="submission" date="2024-09" db="EMBL/GenBank/DDBJ databases">
        <authorList>
            <person name="Lee S.D."/>
        </authorList>
    </citation>
    <scope>NUCLEOTIDE SEQUENCE [LARGE SCALE GENOMIC DNA]</scope>
    <source>
        <strain evidence="1 2">N1-1</strain>
    </source>
</reference>
<dbReference type="PANTHER" id="PTHR35400:SF3">
    <property type="entry name" value="SLL1072 PROTEIN"/>
    <property type="match status" value="1"/>
</dbReference>
<dbReference type="InterPro" id="IPR011335">
    <property type="entry name" value="Restrct_endonuc-II-like"/>
</dbReference>
<dbReference type="EMBL" id="JBHEZX010000011">
    <property type="protein sequence ID" value="MFC1412497.1"/>
    <property type="molecule type" value="Genomic_DNA"/>
</dbReference>
<organism evidence="1 2">
    <name type="scientific">Streptacidiphilus alkalitolerans</name>
    <dbReference type="NCBI Taxonomy" id="3342712"/>
    <lineage>
        <taxon>Bacteria</taxon>
        <taxon>Bacillati</taxon>
        <taxon>Actinomycetota</taxon>
        <taxon>Actinomycetes</taxon>
        <taxon>Kitasatosporales</taxon>
        <taxon>Streptomycetaceae</taxon>
        <taxon>Streptacidiphilus</taxon>
    </lineage>
</organism>
<keyword evidence="1" id="KW-0255">Endonuclease</keyword>
<keyword evidence="2" id="KW-1185">Reference proteome</keyword>
<protein>
    <submittedName>
        <fullName evidence="1">Uma2 family endonuclease</fullName>
    </submittedName>
</protein>
<sequence>MSSVEPDTEWPRPPQGGYTADDLDRLPHLPPHTELIDGSLVFMSPQTDFHYLAIRLLEFRLLAAAPEKWDIRREMTVTLGPRNRPEPDLIVVRAEAVQSMTQTTYLPEDVALAIEVVSPESEERDRGIKPYKYAKAGIRHFWRVENDGGRPVVYVYESDPATRKFVATGIFHDRLVVSFPFPVEIDLTDIDKRRL</sequence>
<dbReference type="InterPro" id="IPR012296">
    <property type="entry name" value="Nuclease_put_TT1808"/>
</dbReference>
<proteinExistence type="predicted"/>
<dbReference type="Gene3D" id="3.90.1570.10">
    <property type="entry name" value="tt1808, chain A"/>
    <property type="match status" value="1"/>
</dbReference>
<dbReference type="Pfam" id="PF05685">
    <property type="entry name" value="Uma2"/>
    <property type="match status" value="1"/>
</dbReference>
<keyword evidence="1" id="KW-0540">Nuclease</keyword>
<dbReference type="GO" id="GO:0004519">
    <property type="term" value="F:endonuclease activity"/>
    <property type="evidence" value="ECO:0007669"/>
    <property type="project" value="UniProtKB-KW"/>
</dbReference>
<comment type="caution">
    <text evidence="1">The sequence shown here is derived from an EMBL/GenBank/DDBJ whole genome shotgun (WGS) entry which is preliminary data.</text>
</comment>
<accession>A0ABV6VFI7</accession>
<dbReference type="CDD" id="cd06260">
    <property type="entry name" value="DUF820-like"/>
    <property type="match status" value="1"/>
</dbReference>
<dbReference type="SUPFAM" id="SSF52980">
    <property type="entry name" value="Restriction endonuclease-like"/>
    <property type="match status" value="1"/>
</dbReference>
<keyword evidence="1" id="KW-0378">Hydrolase</keyword>